<organism evidence="8 9">
    <name type="scientific">Nitrospira japonica</name>
    <dbReference type="NCBI Taxonomy" id="1325564"/>
    <lineage>
        <taxon>Bacteria</taxon>
        <taxon>Pseudomonadati</taxon>
        <taxon>Nitrospirota</taxon>
        <taxon>Nitrospiria</taxon>
        <taxon>Nitrospirales</taxon>
        <taxon>Nitrospiraceae</taxon>
        <taxon>Nitrospira</taxon>
    </lineage>
</organism>
<evidence type="ECO:0000313" key="9">
    <source>
        <dbReference type="Proteomes" id="UP000192042"/>
    </source>
</evidence>
<dbReference type="Gene3D" id="2.30.130.10">
    <property type="entry name" value="PUA domain"/>
    <property type="match status" value="1"/>
</dbReference>
<dbReference type="CDD" id="cd02573">
    <property type="entry name" value="PseudoU_synth_EcTruB"/>
    <property type="match status" value="1"/>
</dbReference>
<dbReference type="SUPFAM" id="SSF88697">
    <property type="entry name" value="PUA domain-like"/>
    <property type="match status" value="1"/>
</dbReference>
<dbReference type="InterPro" id="IPR036974">
    <property type="entry name" value="PUA_sf"/>
</dbReference>
<evidence type="ECO:0000256" key="4">
    <source>
        <dbReference type="ARBA" id="ARBA00023235"/>
    </source>
</evidence>
<dbReference type="GO" id="GO:0003723">
    <property type="term" value="F:RNA binding"/>
    <property type="evidence" value="ECO:0007669"/>
    <property type="project" value="InterPro"/>
</dbReference>
<dbReference type="InterPro" id="IPR014780">
    <property type="entry name" value="tRNA_psdUridine_synth_TruB"/>
</dbReference>
<feature type="active site" description="Nucleophile" evidence="5">
    <location>
        <position position="47"/>
    </location>
</feature>
<dbReference type="PANTHER" id="PTHR13767:SF2">
    <property type="entry name" value="PSEUDOURIDYLATE SYNTHASE TRUB1"/>
    <property type="match status" value="1"/>
</dbReference>
<evidence type="ECO:0000313" key="8">
    <source>
        <dbReference type="EMBL" id="SLM46935.1"/>
    </source>
</evidence>
<dbReference type="EMBL" id="LT828648">
    <property type="protein sequence ID" value="SLM46935.1"/>
    <property type="molecule type" value="Genomic_DNA"/>
</dbReference>
<comment type="function">
    <text evidence="5">Responsible for synthesis of pseudouridine from uracil-55 in the psi GC loop of transfer RNAs.</text>
</comment>
<protein>
    <recommendedName>
        <fullName evidence="5">tRNA pseudouridine synthase B</fullName>
        <ecNumber evidence="5">5.4.99.25</ecNumber>
    </recommendedName>
    <alternativeName>
        <fullName evidence="5">tRNA pseudouridine(55) synthase</fullName>
        <shortName evidence="5">Psi55 synthase</shortName>
    </alternativeName>
    <alternativeName>
        <fullName evidence="5">tRNA pseudouridylate synthase</fullName>
    </alternativeName>
    <alternativeName>
        <fullName evidence="5">tRNA-uridine isomerase</fullName>
    </alternativeName>
</protein>
<dbReference type="CDD" id="cd07953">
    <property type="entry name" value="PUA"/>
    <property type="match status" value="1"/>
</dbReference>
<accession>A0A1W1I1R5</accession>
<dbReference type="PANTHER" id="PTHR13767">
    <property type="entry name" value="TRNA-PSEUDOURIDINE SYNTHASE"/>
    <property type="match status" value="1"/>
</dbReference>
<dbReference type="InterPro" id="IPR032819">
    <property type="entry name" value="TruB_C"/>
</dbReference>
<comment type="catalytic activity">
    <reaction evidence="1 5">
        <text>uridine(55) in tRNA = pseudouridine(55) in tRNA</text>
        <dbReference type="Rhea" id="RHEA:42532"/>
        <dbReference type="Rhea" id="RHEA-COMP:10101"/>
        <dbReference type="Rhea" id="RHEA-COMP:10102"/>
        <dbReference type="ChEBI" id="CHEBI:65314"/>
        <dbReference type="ChEBI" id="CHEBI:65315"/>
        <dbReference type="EC" id="5.4.99.25"/>
    </reaction>
</comment>
<dbReference type="SUPFAM" id="SSF55120">
    <property type="entry name" value="Pseudouridine synthase"/>
    <property type="match status" value="1"/>
</dbReference>
<keyword evidence="3 5" id="KW-0819">tRNA processing</keyword>
<evidence type="ECO:0000256" key="3">
    <source>
        <dbReference type="ARBA" id="ARBA00022694"/>
    </source>
</evidence>
<keyword evidence="4 5" id="KW-0413">Isomerase</keyword>
<dbReference type="Proteomes" id="UP000192042">
    <property type="component" value="Chromosome I"/>
</dbReference>
<name>A0A1W1I1R5_9BACT</name>
<evidence type="ECO:0000256" key="2">
    <source>
        <dbReference type="ARBA" id="ARBA00005642"/>
    </source>
</evidence>
<evidence type="ECO:0000259" key="6">
    <source>
        <dbReference type="Pfam" id="PF01509"/>
    </source>
</evidence>
<dbReference type="HAMAP" id="MF_01080">
    <property type="entry name" value="TruB_bact"/>
    <property type="match status" value="1"/>
</dbReference>
<dbReference type="GO" id="GO:1990481">
    <property type="term" value="P:mRNA pseudouridine synthesis"/>
    <property type="evidence" value="ECO:0007669"/>
    <property type="project" value="TreeGrafter"/>
</dbReference>
<dbReference type="OrthoDB" id="9802309at2"/>
<reference evidence="8 9" key="1">
    <citation type="submission" date="2017-03" db="EMBL/GenBank/DDBJ databases">
        <authorList>
            <person name="Afonso C.L."/>
            <person name="Miller P.J."/>
            <person name="Scott M.A."/>
            <person name="Spackman E."/>
            <person name="Goraichik I."/>
            <person name="Dimitrov K.M."/>
            <person name="Suarez D.L."/>
            <person name="Swayne D.E."/>
        </authorList>
    </citation>
    <scope>NUCLEOTIDE SEQUENCE [LARGE SCALE GENOMIC DNA]</scope>
    <source>
        <strain evidence="8">Genome sequencing of Nitrospira japonica strain NJ11</strain>
    </source>
</reference>
<dbReference type="Pfam" id="PF16198">
    <property type="entry name" value="TruB_C_2"/>
    <property type="match status" value="1"/>
</dbReference>
<sequence length="316" mass="33914">MMTNVAQSTLDGVLTVCKEVGWTSHDVVAKIRHVLGGAKVGHAGTLDPAATGVLPVLIGRGTRIAEYLVEWDKEYRAVLRLGETTDTQDATGTLVDRQFTGHITPAAIREVASRFQGAIEQVPPMYSAVKVAGVPLYKSARAGKTVARQARTVTVHSLDILEIDGQNVTLRVVCSKGTYVRTLCADLGAALGVGGHLLSLERSRVGPLMLDQASTVDEVVARYAIGDLGTAVISLDQALKAFPVVVVDDLATERIRHGAPVQMSHVRDIPEDRHAVAESDQPVRVHDGEGRLLAIGKYRVSNEMVLAVEKLLVEPR</sequence>
<keyword evidence="9" id="KW-1185">Reference proteome</keyword>
<dbReference type="InterPro" id="IPR015947">
    <property type="entry name" value="PUA-like_sf"/>
</dbReference>
<feature type="domain" description="Pseudouridine synthase II N-terminal" evidence="6">
    <location>
        <begin position="32"/>
        <end position="180"/>
    </location>
</feature>
<dbReference type="InterPro" id="IPR002501">
    <property type="entry name" value="PsdUridine_synth_N"/>
</dbReference>
<dbReference type="Gene3D" id="3.30.2350.10">
    <property type="entry name" value="Pseudouridine synthase"/>
    <property type="match status" value="1"/>
</dbReference>
<evidence type="ECO:0000259" key="7">
    <source>
        <dbReference type="Pfam" id="PF16198"/>
    </source>
</evidence>
<proteinExistence type="inferred from homology"/>
<dbReference type="Pfam" id="PF01509">
    <property type="entry name" value="TruB_N"/>
    <property type="match status" value="1"/>
</dbReference>
<dbReference type="NCBIfam" id="TIGR00431">
    <property type="entry name" value="TruB"/>
    <property type="match status" value="1"/>
</dbReference>
<dbReference type="AlphaFoldDB" id="A0A1W1I1R5"/>
<evidence type="ECO:0000256" key="5">
    <source>
        <dbReference type="HAMAP-Rule" id="MF_01080"/>
    </source>
</evidence>
<evidence type="ECO:0000256" key="1">
    <source>
        <dbReference type="ARBA" id="ARBA00000385"/>
    </source>
</evidence>
<comment type="similarity">
    <text evidence="2 5">Belongs to the pseudouridine synthase TruB family. Type 1 subfamily.</text>
</comment>
<feature type="domain" description="tRNA pseudouridylate synthase B C-terminal" evidence="7">
    <location>
        <begin position="181"/>
        <end position="225"/>
    </location>
</feature>
<dbReference type="EC" id="5.4.99.25" evidence="5"/>
<dbReference type="InterPro" id="IPR020103">
    <property type="entry name" value="PsdUridine_synth_cat_dom_sf"/>
</dbReference>
<dbReference type="PROSITE" id="PS50890">
    <property type="entry name" value="PUA"/>
    <property type="match status" value="1"/>
</dbReference>
<dbReference type="STRING" id="1325564.NSJP_0763"/>
<dbReference type="GO" id="GO:0031119">
    <property type="term" value="P:tRNA pseudouridine synthesis"/>
    <property type="evidence" value="ECO:0007669"/>
    <property type="project" value="UniProtKB-UniRule"/>
</dbReference>
<dbReference type="KEGG" id="nja:NSJP_0763"/>
<dbReference type="GO" id="GO:0160148">
    <property type="term" value="F:tRNA pseudouridine(55) synthase activity"/>
    <property type="evidence" value="ECO:0007669"/>
    <property type="project" value="UniProtKB-EC"/>
</dbReference>
<gene>
    <name evidence="5 8" type="primary">truB</name>
    <name evidence="8" type="ORF">NSJP_0763</name>
</gene>